<evidence type="ECO:0000259" key="2">
    <source>
        <dbReference type="Pfam" id="PF00814"/>
    </source>
</evidence>
<proteinExistence type="predicted"/>
<dbReference type="PANTHER" id="PTHR11735:SF11">
    <property type="entry name" value="TRNA THREONYLCARBAMOYLADENOSINE BIOSYNTHESIS PROTEIN TSAB"/>
    <property type="match status" value="1"/>
</dbReference>
<reference evidence="3 4" key="1">
    <citation type="journal article" date="2021" name="Int. J. Syst. Evol. Microbiol.">
        <title>Reticulibacter mediterranei gen. nov., sp. nov., within the new family Reticulibacteraceae fam. nov., and Ktedonospora formicarum gen. nov., sp. nov., Ktedonobacter robiniae sp. nov., Dictyobacter formicarum sp. nov. and Dictyobacter arantiisoli sp. nov., belonging to the class Ktedonobacteria.</title>
        <authorList>
            <person name="Yabe S."/>
            <person name="Zheng Y."/>
            <person name="Wang C.M."/>
            <person name="Sakai Y."/>
            <person name="Abe K."/>
            <person name="Yokota A."/>
            <person name="Donadio S."/>
            <person name="Cavaletti L."/>
            <person name="Monciardini P."/>
        </authorList>
    </citation>
    <scope>NUCLEOTIDE SEQUENCE [LARGE SCALE GENOMIC DNA]</scope>
    <source>
        <strain evidence="3 4">SOSP1-30</strain>
    </source>
</reference>
<name>A0ABQ3UQN1_9CHLR</name>
<protein>
    <submittedName>
        <fullName evidence="3">tRNA (Adenosine(37)-N6)-threonylcarbamoyltransferase complex dimerization subunit type 1 TsaB</fullName>
    </submittedName>
</protein>
<evidence type="ECO:0000256" key="1">
    <source>
        <dbReference type="SAM" id="MobiDB-lite"/>
    </source>
</evidence>
<keyword evidence="4" id="KW-1185">Reference proteome</keyword>
<dbReference type="NCBIfam" id="TIGR03725">
    <property type="entry name" value="T6A_YeaZ"/>
    <property type="match status" value="1"/>
</dbReference>
<dbReference type="Gene3D" id="3.30.420.40">
    <property type="match status" value="2"/>
</dbReference>
<feature type="region of interest" description="Disordered" evidence="1">
    <location>
        <begin position="248"/>
        <end position="267"/>
    </location>
</feature>
<feature type="domain" description="Gcp-like" evidence="2">
    <location>
        <begin position="31"/>
        <end position="132"/>
    </location>
</feature>
<sequence length="267" mass="28594">MLLLAFDTSTRQSSIALCTEEALLGEYTWNAGTNHSVELLENMQRLLADCQSTLAQVDALIVAAGPGSFNGVRVAVSTAKALAFSLQKPLLAIPTLDSVAAQQSAWQGPLCAVLEAGRGELYAACYHSQEELTPEGEVQRRLEREGDYLVLEPAALVAHLRASLPGGAEAATETPPWLFCGELKQPSRVALQALLGSQGRFATAHESARRASTLAMLGLQRLRMGQSDDPFTLEPLYLRRPSITKSTRKQPLLAGVTPPESEATQAG</sequence>
<dbReference type="CDD" id="cd24032">
    <property type="entry name" value="ASKHA_NBD_TsaB"/>
    <property type="match status" value="1"/>
</dbReference>
<dbReference type="InterPro" id="IPR043129">
    <property type="entry name" value="ATPase_NBD"/>
</dbReference>
<dbReference type="InterPro" id="IPR022496">
    <property type="entry name" value="T6A_TsaB"/>
</dbReference>
<gene>
    <name evidence="3" type="ORF">KSB_33920</name>
</gene>
<organism evidence="3 4">
    <name type="scientific">Ktedonobacter robiniae</name>
    <dbReference type="NCBI Taxonomy" id="2778365"/>
    <lineage>
        <taxon>Bacteria</taxon>
        <taxon>Bacillati</taxon>
        <taxon>Chloroflexota</taxon>
        <taxon>Ktedonobacteria</taxon>
        <taxon>Ktedonobacterales</taxon>
        <taxon>Ktedonobacteraceae</taxon>
        <taxon>Ktedonobacter</taxon>
    </lineage>
</organism>
<evidence type="ECO:0000313" key="4">
    <source>
        <dbReference type="Proteomes" id="UP000654345"/>
    </source>
</evidence>
<dbReference type="PANTHER" id="PTHR11735">
    <property type="entry name" value="TRNA N6-ADENOSINE THREONYLCARBAMOYLTRANSFERASE"/>
    <property type="match status" value="1"/>
</dbReference>
<evidence type="ECO:0000313" key="3">
    <source>
        <dbReference type="EMBL" id="GHO54917.1"/>
    </source>
</evidence>
<dbReference type="Pfam" id="PF00814">
    <property type="entry name" value="TsaD"/>
    <property type="match status" value="1"/>
</dbReference>
<dbReference type="SUPFAM" id="SSF53067">
    <property type="entry name" value="Actin-like ATPase domain"/>
    <property type="match status" value="2"/>
</dbReference>
<dbReference type="Proteomes" id="UP000654345">
    <property type="component" value="Unassembled WGS sequence"/>
</dbReference>
<dbReference type="EMBL" id="BNJG01000001">
    <property type="protein sequence ID" value="GHO54917.1"/>
    <property type="molecule type" value="Genomic_DNA"/>
</dbReference>
<accession>A0ABQ3UQN1</accession>
<comment type="caution">
    <text evidence="3">The sequence shown here is derived from an EMBL/GenBank/DDBJ whole genome shotgun (WGS) entry which is preliminary data.</text>
</comment>
<dbReference type="InterPro" id="IPR000905">
    <property type="entry name" value="Gcp-like_dom"/>
</dbReference>
<dbReference type="RefSeq" id="WP_201371575.1">
    <property type="nucleotide sequence ID" value="NZ_BNJG01000001.1"/>
</dbReference>